<accession>A0A6S7GQY8</accession>
<evidence type="ECO:0000256" key="9">
    <source>
        <dbReference type="ARBA" id="ARBA00022664"/>
    </source>
</evidence>
<comment type="subcellular location">
    <subcellularLocation>
        <location evidence="2">Cytoplasm</location>
    </subcellularLocation>
    <subcellularLocation>
        <location evidence="1 15">Nucleus</location>
    </subcellularLocation>
</comment>
<dbReference type="GO" id="GO:0006397">
    <property type="term" value="P:mRNA processing"/>
    <property type="evidence" value="ECO:0007669"/>
    <property type="project" value="UniProtKB-KW"/>
</dbReference>
<dbReference type="EC" id="3.6.1.59" evidence="5 15"/>
<dbReference type="FunFam" id="3.30.200.40:FF:000001">
    <property type="entry name" value="m7GpppX diphosphatase"/>
    <property type="match status" value="1"/>
</dbReference>
<keyword evidence="10 15" id="KW-0378">Hydrolase</keyword>
<dbReference type="InterPro" id="IPR036265">
    <property type="entry name" value="HIT-like_sf"/>
</dbReference>
<dbReference type="GO" id="GO:0000290">
    <property type="term" value="P:deadenylation-dependent decapping of nuclear-transcribed mRNA"/>
    <property type="evidence" value="ECO:0007669"/>
    <property type="project" value="UniProtKB-UniRule"/>
</dbReference>
<evidence type="ECO:0000256" key="3">
    <source>
        <dbReference type="ARBA" id="ARBA00010208"/>
    </source>
</evidence>
<evidence type="ECO:0000256" key="15">
    <source>
        <dbReference type="PIRNR" id="PIRNR028973"/>
    </source>
</evidence>
<keyword evidence="7" id="KW-0963">Cytoplasm</keyword>
<evidence type="ECO:0000256" key="5">
    <source>
        <dbReference type="ARBA" id="ARBA00012520"/>
    </source>
</evidence>
<keyword evidence="13 15" id="KW-0539">Nucleus</keyword>
<keyword evidence="17" id="KW-1185">Reference proteome</keyword>
<dbReference type="EMBL" id="CACRXK020002033">
    <property type="protein sequence ID" value="CAB3992359.1"/>
    <property type="molecule type" value="Genomic_DNA"/>
</dbReference>
<dbReference type="AlphaFoldDB" id="A0A6S7GQY8"/>
<keyword evidence="9 15" id="KW-0507">mRNA processing</keyword>
<dbReference type="InterPro" id="IPR011145">
    <property type="entry name" value="Scavenger_mRNA_decap_enz_N"/>
</dbReference>
<dbReference type="GO" id="GO:0000340">
    <property type="term" value="F:RNA 7-methylguanosine cap binding"/>
    <property type="evidence" value="ECO:0007669"/>
    <property type="project" value="UniProtKB-UniRule"/>
</dbReference>
<organism evidence="16 17">
    <name type="scientific">Paramuricea clavata</name>
    <name type="common">Red gorgonian</name>
    <name type="synonym">Violescent sea-whip</name>
    <dbReference type="NCBI Taxonomy" id="317549"/>
    <lineage>
        <taxon>Eukaryota</taxon>
        <taxon>Metazoa</taxon>
        <taxon>Cnidaria</taxon>
        <taxon>Anthozoa</taxon>
        <taxon>Octocorallia</taxon>
        <taxon>Malacalcyonacea</taxon>
        <taxon>Plexauridae</taxon>
        <taxon>Paramuricea</taxon>
    </lineage>
</organism>
<evidence type="ECO:0000256" key="8">
    <source>
        <dbReference type="ARBA" id="ARBA00022553"/>
    </source>
</evidence>
<keyword evidence="11" id="KW-0007">Acetylation</keyword>
<dbReference type="PIRSF" id="PIRSF028973">
    <property type="entry name" value="Scavenger_mRNA_decap_enz"/>
    <property type="match status" value="1"/>
</dbReference>
<evidence type="ECO:0000313" key="16">
    <source>
        <dbReference type="EMBL" id="CAB3992359.1"/>
    </source>
</evidence>
<dbReference type="Pfam" id="PF11969">
    <property type="entry name" value="DcpS_C"/>
    <property type="match status" value="1"/>
</dbReference>
<evidence type="ECO:0000256" key="6">
    <source>
        <dbReference type="ARBA" id="ARBA00015636"/>
    </source>
</evidence>
<evidence type="ECO:0000256" key="1">
    <source>
        <dbReference type="ARBA" id="ARBA00004123"/>
    </source>
</evidence>
<keyword evidence="8" id="KW-0597">Phosphoprotein</keyword>
<comment type="caution">
    <text evidence="16">The sequence shown here is derived from an EMBL/GenBank/DDBJ whole genome shotgun (WGS) entry which is preliminary data.</text>
</comment>
<evidence type="ECO:0000256" key="14">
    <source>
        <dbReference type="ARBA" id="ARBA00048222"/>
    </source>
</evidence>
<dbReference type="Pfam" id="PF05652">
    <property type="entry name" value="DcpS"/>
    <property type="match status" value="1"/>
</dbReference>
<evidence type="ECO:0000256" key="7">
    <source>
        <dbReference type="ARBA" id="ARBA00022490"/>
    </source>
</evidence>
<dbReference type="InterPro" id="IPR008594">
    <property type="entry name" value="DcpS/DCS2"/>
</dbReference>
<dbReference type="PANTHER" id="PTHR12978">
    <property type="entry name" value="HISTIDINE TRIAD HIT PROTEIN MEMBER"/>
    <property type="match status" value="1"/>
</dbReference>
<dbReference type="Proteomes" id="UP001152795">
    <property type="component" value="Unassembled WGS sequence"/>
</dbReference>
<evidence type="ECO:0000256" key="10">
    <source>
        <dbReference type="ARBA" id="ARBA00022801"/>
    </source>
</evidence>
<gene>
    <name evidence="16" type="ORF">PACLA_8A023412</name>
</gene>
<comment type="function">
    <text evidence="15">Decapping scavenger enzyme that catalyzes the cleavage of a residual cap structure following the degradation of mRNAs by the 3'-&gt;5' exosome-mediated mRNA decay pathway.</text>
</comment>
<reference evidence="16" key="1">
    <citation type="submission" date="2020-04" db="EMBL/GenBank/DDBJ databases">
        <authorList>
            <person name="Alioto T."/>
            <person name="Alioto T."/>
            <person name="Gomez Garrido J."/>
        </authorList>
    </citation>
    <scope>NUCLEOTIDE SEQUENCE</scope>
    <source>
        <strain evidence="16">A484AB</strain>
    </source>
</reference>
<dbReference type="GO" id="GO:0005634">
    <property type="term" value="C:nucleus"/>
    <property type="evidence" value="ECO:0007669"/>
    <property type="project" value="UniProtKB-SubCell"/>
</dbReference>
<dbReference type="Gene3D" id="3.30.200.40">
    <property type="entry name" value="Scavenger mRNA decapping enzyme, N-terminal domain"/>
    <property type="match status" value="1"/>
</dbReference>
<comment type="similarity">
    <text evidence="3 15">Belongs to the HIT family.</text>
</comment>
<evidence type="ECO:0000256" key="11">
    <source>
        <dbReference type="ARBA" id="ARBA00022990"/>
    </source>
</evidence>
<dbReference type="Gene3D" id="3.30.428.10">
    <property type="entry name" value="HIT-like"/>
    <property type="match status" value="1"/>
</dbReference>
<proteinExistence type="inferred from homology"/>
<dbReference type="SUPFAM" id="SSF102860">
    <property type="entry name" value="mRNA decapping enzyme DcpS N-terminal domain"/>
    <property type="match status" value="1"/>
</dbReference>
<dbReference type="GO" id="GO:0140932">
    <property type="term" value="F:5'-(N(7)-methyl 5'-triphosphoguanosine)-[mRNA] diphosphatase activity"/>
    <property type="evidence" value="ECO:0007669"/>
    <property type="project" value="UniProtKB-EC"/>
</dbReference>
<sequence>MADSRSDEINSSCNKRRLEANLVLENENEECKKMKYEAMNDFQLVKILAEDARNKTLILHLQNKVEHKDAVSILEKTPFSNKMVDTILSSDVKMELQFNNDIYSQFLCKFPEEINFVKNTLIYPATEKHLNKYSAQRTYLVTETPDIYQKVTLPFIEEQAGHLQWVYNILEKKAEADRIVCEDPHPEHGFILLPDLKWEQTQLNNLYVMAVSYKHGIKTLRDLNATHLPLLKNILKQGTEAILKTYNVHPSQLRVFVHYQPSYYHFHVHFTHVEYDAPGSVVGRAHLLQDIIDNIENFDSNYYAKKTLQFNISEKNKLFSRLKTAGIVSEITVE</sequence>
<evidence type="ECO:0000256" key="2">
    <source>
        <dbReference type="ARBA" id="ARBA00004496"/>
    </source>
</evidence>
<dbReference type="OrthoDB" id="10264956at2759"/>
<comment type="catalytic activity">
    <reaction evidence="14 15">
        <text>a 5'-end (N(7)-methyl 5'-triphosphoguanosine)-ribonucleoside in mRNA + H2O = N(7)-methyl-GMP + a 5'-end diphospho-ribonucleoside in mRNA + 2 H(+)</text>
        <dbReference type="Rhea" id="RHEA:65388"/>
        <dbReference type="Rhea" id="RHEA-COMP:17165"/>
        <dbReference type="Rhea" id="RHEA-COMP:17167"/>
        <dbReference type="ChEBI" id="CHEBI:15377"/>
        <dbReference type="ChEBI" id="CHEBI:15378"/>
        <dbReference type="ChEBI" id="CHEBI:58285"/>
        <dbReference type="ChEBI" id="CHEBI:156461"/>
        <dbReference type="ChEBI" id="CHEBI:167616"/>
        <dbReference type="EC" id="3.6.1.59"/>
    </reaction>
</comment>
<dbReference type="PANTHER" id="PTHR12978:SF0">
    <property type="entry name" value="M7GPPPX DIPHOSPHATASE"/>
    <property type="match status" value="1"/>
</dbReference>
<evidence type="ECO:0000256" key="13">
    <source>
        <dbReference type="ARBA" id="ARBA00023242"/>
    </source>
</evidence>
<evidence type="ECO:0000256" key="12">
    <source>
        <dbReference type="ARBA" id="ARBA00023187"/>
    </source>
</evidence>
<evidence type="ECO:0000313" key="17">
    <source>
        <dbReference type="Proteomes" id="UP001152795"/>
    </source>
</evidence>
<keyword evidence="12" id="KW-0508">mRNA splicing</keyword>
<comment type="subunit">
    <text evidence="4">Homodimer. Associates with components of the exosome multienzyme ribonuclease complex, such as EXOSC3 and EXOSC4. Interacts with NDOR1.</text>
</comment>
<dbReference type="GO" id="GO:0008380">
    <property type="term" value="P:RNA splicing"/>
    <property type="evidence" value="ECO:0007669"/>
    <property type="project" value="UniProtKB-KW"/>
</dbReference>
<name>A0A6S7GQY8_PARCT</name>
<protein>
    <recommendedName>
        <fullName evidence="6 15">m7GpppX diphosphatase</fullName>
        <ecNumber evidence="5 15">3.6.1.59</ecNumber>
    </recommendedName>
</protein>
<dbReference type="FunFam" id="3.30.428.10:FF:000006">
    <property type="entry name" value="m7GpppX diphosphatase"/>
    <property type="match status" value="1"/>
</dbReference>
<dbReference type="GO" id="GO:0000932">
    <property type="term" value="C:P-body"/>
    <property type="evidence" value="ECO:0007669"/>
    <property type="project" value="TreeGrafter"/>
</dbReference>
<evidence type="ECO:0000256" key="4">
    <source>
        <dbReference type="ARBA" id="ARBA00011140"/>
    </source>
</evidence>
<dbReference type="SUPFAM" id="SSF54197">
    <property type="entry name" value="HIT-like"/>
    <property type="match status" value="1"/>
</dbReference>